<proteinExistence type="predicted"/>
<feature type="region of interest" description="Disordered" evidence="1">
    <location>
        <begin position="1"/>
        <end position="65"/>
    </location>
</feature>
<accession>A0AAD1SHA7</accession>
<reference evidence="2" key="1">
    <citation type="submission" date="2022-03" db="EMBL/GenBank/DDBJ databases">
        <authorList>
            <person name="Alioto T."/>
            <person name="Alioto T."/>
            <person name="Gomez Garrido J."/>
        </authorList>
    </citation>
    <scope>NUCLEOTIDE SEQUENCE</scope>
</reference>
<feature type="compositionally biased region" description="Polar residues" evidence="1">
    <location>
        <begin position="1"/>
        <end position="14"/>
    </location>
</feature>
<evidence type="ECO:0000256" key="1">
    <source>
        <dbReference type="SAM" id="MobiDB-lite"/>
    </source>
</evidence>
<keyword evidence="3" id="KW-1185">Reference proteome</keyword>
<protein>
    <submittedName>
        <fullName evidence="2">Uncharacterized protein</fullName>
    </submittedName>
</protein>
<dbReference type="Proteomes" id="UP001295444">
    <property type="component" value="Chromosome 06"/>
</dbReference>
<organism evidence="2 3">
    <name type="scientific">Pelobates cultripes</name>
    <name type="common">Western spadefoot toad</name>
    <dbReference type="NCBI Taxonomy" id="61616"/>
    <lineage>
        <taxon>Eukaryota</taxon>
        <taxon>Metazoa</taxon>
        <taxon>Chordata</taxon>
        <taxon>Craniata</taxon>
        <taxon>Vertebrata</taxon>
        <taxon>Euteleostomi</taxon>
        <taxon>Amphibia</taxon>
        <taxon>Batrachia</taxon>
        <taxon>Anura</taxon>
        <taxon>Pelobatoidea</taxon>
        <taxon>Pelobatidae</taxon>
        <taxon>Pelobates</taxon>
    </lineage>
</organism>
<gene>
    <name evidence="2" type="ORF">PECUL_23A045698</name>
</gene>
<evidence type="ECO:0000313" key="3">
    <source>
        <dbReference type="Proteomes" id="UP001295444"/>
    </source>
</evidence>
<sequence length="184" mass="20380">MKRLPTQTAKTLRTTPKGPTLGHNGSQAHGLQAPAHTRSRGRGENPPARHHGSTQQQRTSKGNHKHVIKLKMGGRQANSGAAVPQEQAGSRYSTTRHICVATHPHRRHPQISPGHTAQLLYGLDPKGDWHWTQNSGGERSDTTPGQRMDYLTKVAHQWHRMKGCGYLHSDHQPDPNAEPDAYPH</sequence>
<name>A0AAD1SHA7_PELCU</name>
<dbReference type="AlphaFoldDB" id="A0AAD1SHA7"/>
<dbReference type="EMBL" id="OW240917">
    <property type="protein sequence ID" value="CAH2300593.1"/>
    <property type="molecule type" value="Genomic_DNA"/>
</dbReference>
<evidence type="ECO:0000313" key="2">
    <source>
        <dbReference type="EMBL" id="CAH2300593.1"/>
    </source>
</evidence>